<evidence type="ECO:0000313" key="2">
    <source>
        <dbReference type="WBParaSite" id="jg8900"/>
    </source>
</evidence>
<name>A0A915ETT3_9BILA</name>
<protein>
    <submittedName>
        <fullName evidence="2">Uncharacterized protein</fullName>
    </submittedName>
</protein>
<dbReference type="Proteomes" id="UP000887574">
    <property type="component" value="Unplaced"/>
</dbReference>
<organism evidence="1 2">
    <name type="scientific">Ditylenchus dipsaci</name>
    <dbReference type="NCBI Taxonomy" id="166011"/>
    <lineage>
        <taxon>Eukaryota</taxon>
        <taxon>Metazoa</taxon>
        <taxon>Ecdysozoa</taxon>
        <taxon>Nematoda</taxon>
        <taxon>Chromadorea</taxon>
        <taxon>Rhabditida</taxon>
        <taxon>Tylenchina</taxon>
        <taxon>Tylenchomorpha</taxon>
        <taxon>Sphaerularioidea</taxon>
        <taxon>Anguinidae</taxon>
        <taxon>Anguininae</taxon>
        <taxon>Ditylenchus</taxon>
    </lineage>
</organism>
<dbReference type="AlphaFoldDB" id="A0A915ETT3"/>
<proteinExistence type="predicted"/>
<sequence>MYAVLLQEQDGIELDEEKRLSLTSAIINYSKGGNQRKRFDSVEQMLELKRQQKVHFSNVFIATKSATNTAVKERLHLAIIRDDPAKICNFFKYNEPVPAILPDIQPHILPNSSVYSRRPNFEMYHSRSFDCEWSHSIEPNDFLSVETFIQWIEFNNSHSHARPKRFRANIRGFTSRPDILLFFLFEHFQQQNQPCPFEIIVSQFSDQMHLITNFCNKSVRNYVTNEVLESICFTDIGEKPSLVSTEDLLNPDYRNVDWV</sequence>
<evidence type="ECO:0000313" key="1">
    <source>
        <dbReference type="Proteomes" id="UP000887574"/>
    </source>
</evidence>
<accession>A0A915ETT3</accession>
<dbReference type="WBParaSite" id="jg8900">
    <property type="protein sequence ID" value="jg8900"/>
    <property type="gene ID" value="jg8900"/>
</dbReference>
<reference evidence="2" key="1">
    <citation type="submission" date="2022-11" db="UniProtKB">
        <authorList>
            <consortium name="WormBaseParasite"/>
        </authorList>
    </citation>
    <scope>IDENTIFICATION</scope>
</reference>
<keyword evidence="1" id="KW-1185">Reference proteome</keyword>